<gene>
    <name evidence="1" type="ORF">LCGC14_0231430</name>
</gene>
<organism evidence="1">
    <name type="scientific">marine sediment metagenome</name>
    <dbReference type="NCBI Taxonomy" id="412755"/>
    <lineage>
        <taxon>unclassified sequences</taxon>
        <taxon>metagenomes</taxon>
        <taxon>ecological metagenomes</taxon>
    </lineage>
</organism>
<reference evidence="1" key="1">
    <citation type="journal article" date="2015" name="Nature">
        <title>Complex archaea that bridge the gap between prokaryotes and eukaryotes.</title>
        <authorList>
            <person name="Spang A."/>
            <person name="Saw J.H."/>
            <person name="Jorgensen S.L."/>
            <person name="Zaremba-Niedzwiedzka K."/>
            <person name="Martijn J."/>
            <person name="Lind A.E."/>
            <person name="van Eijk R."/>
            <person name="Schleper C."/>
            <person name="Guy L."/>
            <person name="Ettema T.J."/>
        </authorList>
    </citation>
    <scope>NUCLEOTIDE SEQUENCE</scope>
</reference>
<name>A0A0F9WUK3_9ZZZZ</name>
<accession>A0A0F9WUK3</accession>
<proteinExistence type="predicted"/>
<evidence type="ECO:0000313" key="1">
    <source>
        <dbReference type="EMBL" id="KKN90031.1"/>
    </source>
</evidence>
<comment type="caution">
    <text evidence="1">The sequence shown here is derived from an EMBL/GenBank/DDBJ whole genome shotgun (WGS) entry which is preliminary data.</text>
</comment>
<dbReference type="AlphaFoldDB" id="A0A0F9WUK3"/>
<dbReference type="EMBL" id="LAZR01000113">
    <property type="protein sequence ID" value="KKN90031.1"/>
    <property type="molecule type" value="Genomic_DNA"/>
</dbReference>
<sequence length="117" mass="12821">MTSDIITQLEAATEADQSTTLMDAVEYAYTRGWITKTVHQKAVLFVVAGAFLDAARTLVPEGWDWRVGESDAPDTGIPKNHAVLRDWGEPDEIYIPTYAPTPALALSIACIKAWGQK</sequence>
<evidence type="ECO:0008006" key="2">
    <source>
        <dbReference type="Google" id="ProtNLM"/>
    </source>
</evidence>
<protein>
    <recommendedName>
        <fullName evidence="2">Phage ABA sandwich domain-containing protein</fullName>
    </recommendedName>
</protein>